<keyword evidence="4" id="KW-1185">Reference proteome</keyword>
<accession>A0A840AAR7</accession>
<dbReference type="EMBL" id="JACIDJ010000003">
    <property type="protein sequence ID" value="MBB3898629.1"/>
    <property type="molecule type" value="Genomic_DNA"/>
</dbReference>
<gene>
    <name evidence="3" type="ORF">GGQ83_002072</name>
</gene>
<keyword evidence="2" id="KW-0732">Signal</keyword>
<protein>
    <recommendedName>
        <fullName evidence="5">Secreted protein</fullName>
    </recommendedName>
</protein>
<feature type="chain" id="PRO_5032997770" description="Secreted protein" evidence="2">
    <location>
        <begin position="22"/>
        <end position="109"/>
    </location>
</feature>
<organism evidence="3 4">
    <name type="scientific">Roseococcus suduntuyensis</name>
    <dbReference type="NCBI Taxonomy" id="455361"/>
    <lineage>
        <taxon>Bacteria</taxon>
        <taxon>Pseudomonadati</taxon>
        <taxon>Pseudomonadota</taxon>
        <taxon>Alphaproteobacteria</taxon>
        <taxon>Acetobacterales</taxon>
        <taxon>Roseomonadaceae</taxon>
        <taxon>Roseococcus</taxon>
    </lineage>
</organism>
<name>A0A840AAR7_9PROT</name>
<evidence type="ECO:0000313" key="4">
    <source>
        <dbReference type="Proteomes" id="UP000553193"/>
    </source>
</evidence>
<evidence type="ECO:0000256" key="1">
    <source>
        <dbReference type="SAM" id="MobiDB-lite"/>
    </source>
</evidence>
<sequence>MSRHLFAAVLLPCLAAVPAHADPFQPCTVTLFTAQPRSGEEALSEARRQIAAHRCAPGDPLVVVGTGFQPMLLAASLCRRGASVQISDMPDTEDHTRQVDCELPARSTR</sequence>
<evidence type="ECO:0000256" key="2">
    <source>
        <dbReference type="SAM" id="SignalP"/>
    </source>
</evidence>
<comment type="caution">
    <text evidence="3">The sequence shown here is derived from an EMBL/GenBank/DDBJ whole genome shotgun (WGS) entry which is preliminary data.</text>
</comment>
<feature type="signal peptide" evidence="2">
    <location>
        <begin position="1"/>
        <end position="21"/>
    </location>
</feature>
<dbReference type="RefSeq" id="WP_242535054.1">
    <property type="nucleotide sequence ID" value="NZ_JACIDJ010000003.1"/>
</dbReference>
<dbReference type="Proteomes" id="UP000553193">
    <property type="component" value="Unassembled WGS sequence"/>
</dbReference>
<feature type="region of interest" description="Disordered" evidence="1">
    <location>
        <begin position="88"/>
        <end position="109"/>
    </location>
</feature>
<reference evidence="3 4" key="1">
    <citation type="submission" date="2020-08" db="EMBL/GenBank/DDBJ databases">
        <title>Genomic Encyclopedia of Type Strains, Phase IV (KMG-IV): sequencing the most valuable type-strain genomes for metagenomic binning, comparative biology and taxonomic classification.</title>
        <authorList>
            <person name="Goeker M."/>
        </authorList>
    </citation>
    <scope>NUCLEOTIDE SEQUENCE [LARGE SCALE GENOMIC DNA]</scope>
    <source>
        <strain evidence="3 4">DSM 19979</strain>
    </source>
</reference>
<evidence type="ECO:0008006" key="5">
    <source>
        <dbReference type="Google" id="ProtNLM"/>
    </source>
</evidence>
<proteinExistence type="predicted"/>
<evidence type="ECO:0000313" key="3">
    <source>
        <dbReference type="EMBL" id="MBB3898629.1"/>
    </source>
</evidence>
<dbReference type="AlphaFoldDB" id="A0A840AAR7"/>